<dbReference type="EMBL" id="CP102290">
    <property type="protein sequence ID" value="UWP58112.1"/>
    <property type="molecule type" value="Genomic_DNA"/>
</dbReference>
<accession>A0ABY5VC15</accession>
<dbReference type="EC" id="5.4.99.62" evidence="2"/>
<keyword evidence="7" id="KW-1185">Reference proteome</keyword>
<comment type="catalytic activity">
    <reaction evidence="1">
        <text>beta-D-ribopyranose = beta-D-ribofuranose</text>
        <dbReference type="Rhea" id="RHEA:25432"/>
        <dbReference type="ChEBI" id="CHEBI:27476"/>
        <dbReference type="ChEBI" id="CHEBI:47002"/>
        <dbReference type="EC" id="5.4.99.62"/>
    </reaction>
</comment>
<dbReference type="Proteomes" id="UP001060164">
    <property type="component" value="Chromosome"/>
</dbReference>
<reference evidence="6" key="1">
    <citation type="journal article" date="2022" name="Cell">
        <title>Design, construction, and in vivo augmentation of a complex gut microbiome.</title>
        <authorList>
            <person name="Cheng A.G."/>
            <person name="Ho P.Y."/>
            <person name="Aranda-Diaz A."/>
            <person name="Jain S."/>
            <person name="Yu F.B."/>
            <person name="Meng X."/>
            <person name="Wang M."/>
            <person name="Iakiviak M."/>
            <person name="Nagashima K."/>
            <person name="Zhao A."/>
            <person name="Murugkar P."/>
            <person name="Patil A."/>
            <person name="Atabakhsh K."/>
            <person name="Weakley A."/>
            <person name="Yan J."/>
            <person name="Brumbaugh A.R."/>
            <person name="Higginbottom S."/>
            <person name="Dimas A."/>
            <person name="Shiver A.L."/>
            <person name="Deutschbauer A."/>
            <person name="Neff N."/>
            <person name="Sonnenburg J.L."/>
            <person name="Huang K.C."/>
            <person name="Fischbach M.A."/>
        </authorList>
    </citation>
    <scope>NUCLEOTIDE SEQUENCE</scope>
    <source>
        <strain evidence="6">DSM 19829</strain>
    </source>
</reference>
<dbReference type="SUPFAM" id="SSF102546">
    <property type="entry name" value="RbsD-like"/>
    <property type="match status" value="1"/>
</dbReference>
<evidence type="ECO:0000256" key="4">
    <source>
        <dbReference type="ARBA" id="ARBA00023235"/>
    </source>
</evidence>
<dbReference type="InterPro" id="IPR023064">
    <property type="entry name" value="D-ribose_pyranase"/>
</dbReference>
<organism evidence="6 7">
    <name type="scientific">Ruminococcus gauvreauii</name>
    <dbReference type="NCBI Taxonomy" id="438033"/>
    <lineage>
        <taxon>Bacteria</taxon>
        <taxon>Bacillati</taxon>
        <taxon>Bacillota</taxon>
        <taxon>Clostridia</taxon>
        <taxon>Eubacteriales</taxon>
        <taxon>Oscillospiraceae</taxon>
        <taxon>Ruminococcus</taxon>
    </lineage>
</organism>
<dbReference type="RefSeq" id="WP_207637670.1">
    <property type="nucleotide sequence ID" value="NZ_CABLBR010000051.1"/>
</dbReference>
<sequence>MKRRILNERLAAIVASIRHGEMLFIADSGSGTCQKALYPLDPDVEYLDVEVVTGSPRFEDIVRTLAEAGDFEGAIIAEDMPDQNPADYGVLVELFGKEKVREINYAPDYYDLRNRCKAVVQTGDVGIHAQAVLIAGYPSADIDIEVLLGRKKFTTVPKKDRT</sequence>
<dbReference type="InterPro" id="IPR023750">
    <property type="entry name" value="RbsD-like_sf"/>
</dbReference>
<evidence type="ECO:0000256" key="1">
    <source>
        <dbReference type="ARBA" id="ARBA00000223"/>
    </source>
</evidence>
<evidence type="ECO:0000313" key="6">
    <source>
        <dbReference type="EMBL" id="UWP58112.1"/>
    </source>
</evidence>
<dbReference type="PANTHER" id="PTHR37831:SF1">
    <property type="entry name" value="D-RIBOSE PYRANASE"/>
    <property type="match status" value="1"/>
</dbReference>
<keyword evidence="5" id="KW-0119">Carbohydrate metabolism</keyword>
<dbReference type="InterPro" id="IPR007721">
    <property type="entry name" value="RbsD_FucU"/>
</dbReference>
<proteinExistence type="predicted"/>
<evidence type="ECO:0000256" key="5">
    <source>
        <dbReference type="ARBA" id="ARBA00023277"/>
    </source>
</evidence>
<evidence type="ECO:0000256" key="3">
    <source>
        <dbReference type="ARBA" id="ARBA00022490"/>
    </source>
</evidence>
<dbReference type="PANTHER" id="PTHR37831">
    <property type="entry name" value="D-RIBOSE PYRANASE"/>
    <property type="match status" value="1"/>
</dbReference>
<dbReference type="Pfam" id="PF05025">
    <property type="entry name" value="RbsD_FucU"/>
    <property type="match status" value="1"/>
</dbReference>
<dbReference type="Gene3D" id="3.40.1650.10">
    <property type="entry name" value="RbsD-like domain"/>
    <property type="match status" value="1"/>
</dbReference>
<keyword evidence="3" id="KW-0963">Cytoplasm</keyword>
<gene>
    <name evidence="6" type="ORF">NQ502_12005</name>
</gene>
<evidence type="ECO:0000256" key="2">
    <source>
        <dbReference type="ARBA" id="ARBA00012862"/>
    </source>
</evidence>
<keyword evidence="4" id="KW-0413">Isomerase</keyword>
<name>A0ABY5VC15_9FIRM</name>
<protein>
    <recommendedName>
        <fullName evidence="2">D-ribose pyranase</fullName>
        <ecNumber evidence="2">5.4.99.62</ecNumber>
    </recommendedName>
</protein>
<evidence type="ECO:0000313" key="7">
    <source>
        <dbReference type="Proteomes" id="UP001060164"/>
    </source>
</evidence>